<proteinExistence type="predicted"/>
<reference evidence="1 3" key="1">
    <citation type="journal article" date="2011" name="Nature">
        <title>The Medicago genome provides insight into the evolution of rhizobial symbioses.</title>
        <authorList>
            <person name="Young N.D."/>
            <person name="Debelle F."/>
            <person name="Oldroyd G.E."/>
            <person name="Geurts R."/>
            <person name="Cannon S.B."/>
            <person name="Udvardi M.K."/>
            <person name="Benedito V.A."/>
            <person name="Mayer K.F."/>
            <person name="Gouzy J."/>
            <person name="Schoof H."/>
            <person name="Van de Peer Y."/>
            <person name="Proost S."/>
            <person name="Cook D.R."/>
            <person name="Meyers B.C."/>
            <person name="Spannagl M."/>
            <person name="Cheung F."/>
            <person name="De Mita S."/>
            <person name="Krishnakumar V."/>
            <person name="Gundlach H."/>
            <person name="Zhou S."/>
            <person name="Mudge J."/>
            <person name="Bharti A.K."/>
            <person name="Murray J.D."/>
            <person name="Naoumkina M.A."/>
            <person name="Rosen B."/>
            <person name="Silverstein K.A."/>
            <person name="Tang H."/>
            <person name="Rombauts S."/>
            <person name="Zhao P.X."/>
            <person name="Zhou P."/>
            <person name="Barbe V."/>
            <person name="Bardou P."/>
            <person name="Bechner M."/>
            <person name="Bellec A."/>
            <person name="Berger A."/>
            <person name="Berges H."/>
            <person name="Bidwell S."/>
            <person name="Bisseling T."/>
            <person name="Choisne N."/>
            <person name="Couloux A."/>
            <person name="Denny R."/>
            <person name="Deshpande S."/>
            <person name="Dai X."/>
            <person name="Doyle J.J."/>
            <person name="Dudez A.M."/>
            <person name="Farmer A.D."/>
            <person name="Fouteau S."/>
            <person name="Franken C."/>
            <person name="Gibelin C."/>
            <person name="Gish J."/>
            <person name="Goldstein S."/>
            <person name="Gonzalez A.J."/>
            <person name="Green P.J."/>
            <person name="Hallab A."/>
            <person name="Hartog M."/>
            <person name="Hua A."/>
            <person name="Humphray S.J."/>
            <person name="Jeong D.H."/>
            <person name="Jing Y."/>
            <person name="Jocker A."/>
            <person name="Kenton S.M."/>
            <person name="Kim D.J."/>
            <person name="Klee K."/>
            <person name="Lai H."/>
            <person name="Lang C."/>
            <person name="Lin S."/>
            <person name="Macmil S.L."/>
            <person name="Magdelenat G."/>
            <person name="Matthews L."/>
            <person name="McCorrison J."/>
            <person name="Monaghan E.L."/>
            <person name="Mun J.H."/>
            <person name="Najar F.Z."/>
            <person name="Nicholson C."/>
            <person name="Noirot C."/>
            <person name="O'Bleness M."/>
            <person name="Paule C.R."/>
            <person name="Poulain J."/>
            <person name="Prion F."/>
            <person name="Qin B."/>
            <person name="Qu C."/>
            <person name="Retzel E.F."/>
            <person name="Riddle C."/>
            <person name="Sallet E."/>
            <person name="Samain S."/>
            <person name="Samson N."/>
            <person name="Sanders I."/>
            <person name="Saurat O."/>
            <person name="Scarpelli C."/>
            <person name="Schiex T."/>
            <person name="Segurens B."/>
            <person name="Severin A.J."/>
            <person name="Sherrier D.J."/>
            <person name="Shi R."/>
            <person name="Sims S."/>
            <person name="Singer S.R."/>
            <person name="Sinharoy S."/>
            <person name="Sterck L."/>
            <person name="Viollet A."/>
            <person name="Wang B.B."/>
            <person name="Wang K."/>
            <person name="Wang M."/>
            <person name="Wang X."/>
            <person name="Warfsmann J."/>
            <person name="Weissenbach J."/>
            <person name="White D.D."/>
            <person name="White J.D."/>
            <person name="Wiley G.B."/>
            <person name="Wincker P."/>
            <person name="Xing Y."/>
            <person name="Yang L."/>
            <person name="Yao Z."/>
            <person name="Ying F."/>
            <person name="Zhai J."/>
            <person name="Zhou L."/>
            <person name="Zuber A."/>
            <person name="Denarie J."/>
            <person name="Dixon R.A."/>
            <person name="May G.D."/>
            <person name="Schwartz D.C."/>
            <person name="Rogers J."/>
            <person name="Quetier F."/>
            <person name="Town C.D."/>
            <person name="Roe B.A."/>
        </authorList>
    </citation>
    <scope>NUCLEOTIDE SEQUENCE [LARGE SCALE GENOMIC DNA]</scope>
    <source>
        <strain evidence="1">A17</strain>
        <strain evidence="2 3">cv. Jemalong A17</strain>
    </source>
</reference>
<name>A0A072TP76_MEDTR</name>
<dbReference type="EnsemblPlants" id="KEH19304">
    <property type="protein sequence ID" value="KEH19304"/>
    <property type="gene ID" value="MTR_8g446700"/>
</dbReference>
<keyword evidence="1" id="KW-0812">Transmembrane</keyword>
<dbReference type="EMBL" id="CM001224">
    <property type="protein sequence ID" value="KEH19304.1"/>
    <property type="molecule type" value="Genomic_DNA"/>
</dbReference>
<keyword evidence="3" id="KW-1185">Reference proteome</keyword>
<evidence type="ECO:0000313" key="3">
    <source>
        <dbReference type="Proteomes" id="UP000002051"/>
    </source>
</evidence>
<dbReference type="HOGENOM" id="CLU_2310290_0_0_1"/>
<reference evidence="2" key="3">
    <citation type="submission" date="2015-04" db="UniProtKB">
        <authorList>
            <consortium name="EnsemblPlants"/>
        </authorList>
    </citation>
    <scope>IDENTIFICATION</scope>
    <source>
        <strain evidence="2">cv. Jemalong A17</strain>
    </source>
</reference>
<organism evidence="1 3">
    <name type="scientific">Medicago truncatula</name>
    <name type="common">Barrel medic</name>
    <name type="synonym">Medicago tribuloides</name>
    <dbReference type="NCBI Taxonomy" id="3880"/>
    <lineage>
        <taxon>Eukaryota</taxon>
        <taxon>Viridiplantae</taxon>
        <taxon>Streptophyta</taxon>
        <taxon>Embryophyta</taxon>
        <taxon>Tracheophyta</taxon>
        <taxon>Spermatophyta</taxon>
        <taxon>Magnoliopsida</taxon>
        <taxon>eudicotyledons</taxon>
        <taxon>Gunneridae</taxon>
        <taxon>Pentapetalae</taxon>
        <taxon>rosids</taxon>
        <taxon>fabids</taxon>
        <taxon>Fabales</taxon>
        <taxon>Fabaceae</taxon>
        <taxon>Papilionoideae</taxon>
        <taxon>50 kb inversion clade</taxon>
        <taxon>NPAAA clade</taxon>
        <taxon>Hologalegina</taxon>
        <taxon>IRL clade</taxon>
        <taxon>Trifolieae</taxon>
        <taxon>Medicago</taxon>
    </lineage>
</organism>
<accession>A0A072TP76</accession>
<gene>
    <name evidence="1" type="ordered locus">MTR_8g446700</name>
</gene>
<evidence type="ECO:0000313" key="2">
    <source>
        <dbReference type="EnsemblPlants" id="KEH19304"/>
    </source>
</evidence>
<evidence type="ECO:0000313" key="1">
    <source>
        <dbReference type="EMBL" id="KEH19304.1"/>
    </source>
</evidence>
<reference evidence="1 3" key="2">
    <citation type="journal article" date="2014" name="BMC Genomics">
        <title>An improved genome release (version Mt4.0) for the model legume Medicago truncatula.</title>
        <authorList>
            <person name="Tang H."/>
            <person name="Krishnakumar V."/>
            <person name="Bidwell S."/>
            <person name="Rosen B."/>
            <person name="Chan A."/>
            <person name="Zhou S."/>
            <person name="Gentzbittel L."/>
            <person name="Childs K.L."/>
            <person name="Yandell M."/>
            <person name="Gundlach H."/>
            <person name="Mayer K.F."/>
            <person name="Schwartz D.C."/>
            <person name="Town C.D."/>
        </authorList>
    </citation>
    <scope>GENOME REANNOTATION</scope>
    <source>
        <strain evidence="1">A17</strain>
        <strain evidence="2 3">cv. Jemalong A17</strain>
    </source>
</reference>
<dbReference type="Proteomes" id="UP000002051">
    <property type="component" value="Chromosome 8"/>
</dbReference>
<sequence length="100" mass="11473">MFNDVIKGLEELVEEIQVLSWRWMMGTRDTPVCLFYEWKWCLEECLQSCSCCFSAANWPLLCAESSTACCVLASLGYGSVWVCYIPLCCFVLAFGEELWN</sequence>
<dbReference type="AlphaFoldDB" id="A0A072TP76"/>
<protein>
    <submittedName>
        <fullName evidence="1">Transmembrane protein, putative</fullName>
    </submittedName>
</protein>
<keyword evidence="1" id="KW-0472">Membrane</keyword>